<evidence type="ECO:0000313" key="3">
    <source>
        <dbReference type="Proteomes" id="UP000295302"/>
    </source>
</evidence>
<feature type="transmembrane region" description="Helical" evidence="1">
    <location>
        <begin position="305"/>
        <end position="334"/>
    </location>
</feature>
<dbReference type="Proteomes" id="UP000295302">
    <property type="component" value="Unassembled WGS sequence"/>
</dbReference>
<gene>
    <name evidence="2" type="ORF">E1286_28255</name>
</gene>
<sequence length="396" mass="43052">MTVAFHPLGVRRDGDEWIVGRVDSGDFVAVPEEGLRAIRLLQDGMDVEEVEARLLRETGADLDVADFVAALSEAGLVAEVGGRPVPSPPPLRPSLPWLRPRHLRWALSPALHLALAVPIAAGAVCLALRPSIFPDWEAAFWSDTGTVVLLTWAAILWLTIGLHELAHLVAARAAGVPARMSLGTRLQFLVAQTDVSGVWPAPRRVRVVVYLSGTVLDLALCGIAVVWAYVAGPHPLTSLVILIQLVRVAGQLLVFMRTDLYFLLQDLTGCRNLYGDGAAYVRHLLRGRHGSLAALPPRERRSVRVYAVLQAVGTVVCLAVAVLVTVPLMLTLVVRAVQSLLAAEDAAGVADALVVLAIIVVPDLLWARVWWRRHGRRVAAVRWLDRWLPRRGRATG</sequence>
<evidence type="ECO:0000313" key="2">
    <source>
        <dbReference type="EMBL" id="TDD43829.1"/>
    </source>
</evidence>
<dbReference type="RefSeq" id="WP_132617208.1">
    <property type="nucleotide sequence ID" value="NZ_SMKQ01000108.1"/>
</dbReference>
<proteinExistence type="predicted"/>
<organism evidence="2 3">
    <name type="scientific">Nonomuraea terrae</name>
    <dbReference type="NCBI Taxonomy" id="2530383"/>
    <lineage>
        <taxon>Bacteria</taxon>
        <taxon>Bacillati</taxon>
        <taxon>Actinomycetota</taxon>
        <taxon>Actinomycetes</taxon>
        <taxon>Streptosporangiales</taxon>
        <taxon>Streptosporangiaceae</taxon>
        <taxon>Nonomuraea</taxon>
    </lineage>
</organism>
<evidence type="ECO:0000256" key="1">
    <source>
        <dbReference type="SAM" id="Phobius"/>
    </source>
</evidence>
<keyword evidence="1" id="KW-1133">Transmembrane helix</keyword>
<feature type="transmembrane region" description="Helical" evidence="1">
    <location>
        <begin position="236"/>
        <end position="255"/>
    </location>
</feature>
<evidence type="ECO:0008006" key="4">
    <source>
        <dbReference type="Google" id="ProtNLM"/>
    </source>
</evidence>
<comment type="caution">
    <text evidence="2">The sequence shown here is derived from an EMBL/GenBank/DDBJ whole genome shotgun (WGS) entry which is preliminary data.</text>
</comment>
<feature type="transmembrane region" description="Helical" evidence="1">
    <location>
        <begin position="207"/>
        <end position="230"/>
    </location>
</feature>
<feature type="transmembrane region" description="Helical" evidence="1">
    <location>
        <begin position="149"/>
        <end position="170"/>
    </location>
</feature>
<dbReference type="AlphaFoldDB" id="A0A4R4YIM4"/>
<accession>A0A4R4YIM4</accession>
<dbReference type="EMBL" id="SMKQ01000108">
    <property type="protein sequence ID" value="TDD43829.1"/>
    <property type="molecule type" value="Genomic_DNA"/>
</dbReference>
<keyword evidence="1" id="KW-0472">Membrane</keyword>
<feature type="transmembrane region" description="Helical" evidence="1">
    <location>
        <begin position="346"/>
        <end position="367"/>
    </location>
</feature>
<name>A0A4R4YIM4_9ACTN</name>
<keyword evidence="1" id="KW-0812">Transmembrane</keyword>
<feature type="transmembrane region" description="Helical" evidence="1">
    <location>
        <begin position="105"/>
        <end position="129"/>
    </location>
</feature>
<reference evidence="2 3" key="1">
    <citation type="submission" date="2019-03" db="EMBL/GenBank/DDBJ databases">
        <title>Draft genome sequences of novel Actinobacteria.</title>
        <authorList>
            <person name="Sahin N."/>
            <person name="Ay H."/>
            <person name="Saygin H."/>
        </authorList>
    </citation>
    <scope>NUCLEOTIDE SEQUENCE [LARGE SCALE GENOMIC DNA]</scope>
    <source>
        <strain evidence="2 3">CH32</strain>
    </source>
</reference>
<protein>
    <recommendedName>
        <fullName evidence="4">PqqD family protein</fullName>
    </recommendedName>
</protein>
<dbReference type="OrthoDB" id="4515621at2"/>
<keyword evidence="3" id="KW-1185">Reference proteome</keyword>